<proteinExistence type="predicted"/>
<accession>A0A5S6Q724</accession>
<dbReference type="Proteomes" id="UP000046395">
    <property type="component" value="Unassembled WGS sequence"/>
</dbReference>
<organism evidence="1 2">
    <name type="scientific">Trichuris muris</name>
    <name type="common">Mouse whipworm</name>
    <dbReference type="NCBI Taxonomy" id="70415"/>
    <lineage>
        <taxon>Eukaryota</taxon>
        <taxon>Metazoa</taxon>
        <taxon>Ecdysozoa</taxon>
        <taxon>Nematoda</taxon>
        <taxon>Enoplea</taxon>
        <taxon>Dorylaimia</taxon>
        <taxon>Trichinellida</taxon>
        <taxon>Trichuridae</taxon>
        <taxon>Trichuris</taxon>
    </lineage>
</organism>
<name>A0A5S6Q724_TRIMR</name>
<evidence type="ECO:0000313" key="1">
    <source>
        <dbReference type="Proteomes" id="UP000046395"/>
    </source>
</evidence>
<dbReference type="AlphaFoldDB" id="A0A5S6Q724"/>
<dbReference type="WBParaSite" id="TMUE_1000002752.1">
    <property type="protein sequence ID" value="TMUE_1000002752.1"/>
    <property type="gene ID" value="WBGene00298461"/>
</dbReference>
<reference evidence="2" key="1">
    <citation type="submission" date="2019-12" db="UniProtKB">
        <authorList>
            <consortium name="WormBaseParasite"/>
        </authorList>
    </citation>
    <scope>IDENTIFICATION</scope>
</reference>
<protein>
    <submittedName>
        <fullName evidence="2">Uncharacterized protein</fullName>
    </submittedName>
</protein>
<sequence>MGTPSYRPHEKETIRTERAVDTSKCSEMAMVPFTSAYFSRVQLNYGKMFVSDLLFGREMYLPPKDKGNPLLELCK</sequence>
<evidence type="ECO:0000313" key="2">
    <source>
        <dbReference type="WBParaSite" id="TMUE_1000002752.1"/>
    </source>
</evidence>
<keyword evidence="1" id="KW-1185">Reference proteome</keyword>